<feature type="transmembrane region" description="Helical" evidence="1">
    <location>
        <begin position="258"/>
        <end position="277"/>
    </location>
</feature>
<name>A0A8H5CE61_9AGAR</name>
<dbReference type="OrthoDB" id="2675435at2759"/>
<comment type="caution">
    <text evidence="3">The sequence shown here is derived from an EMBL/GenBank/DDBJ whole genome shotgun (WGS) entry which is preliminary data.</text>
</comment>
<organism evidence="3 4">
    <name type="scientific">Ephemerocybe angulata</name>
    <dbReference type="NCBI Taxonomy" id="980116"/>
    <lineage>
        <taxon>Eukaryota</taxon>
        <taxon>Fungi</taxon>
        <taxon>Dikarya</taxon>
        <taxon>Basidiomycota</taxon>
        <taxon>Agaricomycotina</taxon>
        <taxon>Agaricomycetes</taxon>
        <taxon>Agaricomycetidae</taxon>
        <taxon>Agaricales</taxon>
        <taxon>Agaricineae</taxon>
        <taxon>Psathyrellaceae</taxon>
        <taxon>Ephemerocybe</taxon>
    </lineage>
</organism>
<dbReference type="EMBL" id="JAACJK010000009">
    <property type="protein sequence ID" value="KAF5339143.1"/>
    <property type="molecule type" value="Genomic_DNA"/>
</dbReference>
<keyword evidence="1" id="KW-1133">Transmembrane helix</keyword>
<dbReference type="Pfam" id="PF20151">
    <property type="entry name" value="DUF6533"/>
    <property type="match status" value="1"/>
</dbReference>
<proteinExistence type="predicted"/>
<feature type="transmembrane region" description="Helical" evidence="1">
    <location>
        <begin position="216"/>
        <end position="237"/>
    </location>
</feature>
<keyword evidence="1" id="KW-0472">Membrane</keyword>
<protein>
    <recommendedName>
        <fullName evidence="2">DUF6533 domain-containing protein</fullName>
    </recommendedName>
</protein>
<keyword evidence="1" id="KW-0812">Transmembrane</keyword>
<evidence type="ECO:0000313" key="3">
    <source>
        <dbReference type="EMBL" id="KAF5339143.1"/>
    </source>
</evidence>
<gene>
    <name evidence="3" type="ORF">D9611_011168</name>
</gene>
<keyword evidence="4" id="KW-1185">Reference proteome</keyword>
<accession>A0A8H5CE61</accession>
<evidence type="ECO:0000313" key="4">
    <source>
        <dbReference type="Proteomes" id="UP000541558"/>
    </source>
</evidence>
<feature type="domain" description="DUF6533" evidence="2">
    <location>
        <begin position="67"/>
        <end position="111"/>
    </location>
</feature>
<feature type="transmembrane region" description="Helical" evidence="1">
    <location>
        <begin position="168"/>
        <end position="188"/>
    </location>
</feature>
<dbReference type="Proteomes" id="UP000541558">
    <property type="component" value="Unassembled WGS sequence"/>
</dbReference>
<evidence type="ECO:0000259" key="2">
    <source>
        <dbReference type="Pfam" id="PF20151"/>
    </source>
</evidence>
<dbReference type="AlphaFoldDB" id="A0A8H5CE61"/>
<sequence length="363" mass="40972">MFIFLDISKGTHNYTTCFPTTSYHKPPRPEGIGCAIQNMATSSEALSQAAAESMLVEALKVNVVVRYTAIGCSAFWVADYFHTLPDEVKYLWPTDWSFTKVLFILIRYYPFVHTSISNWQTLGVGSLSHDQCFIPFYADTSSCFLVTMICETISYVRLWAFSGRNTPLLLFLVPYYVTIRTIEIYFLVKFGKSVDFMKAPILGCIPIAGDSKLLSVVFITVLISQTSITLLMVYAAYRQRLLTYTGNLAKLFYRDGMLYYICLSSLTVMNIICDFAGPQNGMQYITVQFMVHSQGVIAGRLLIDLRAHSRKDFDFSMTRGTSSGQECRTKRVSKIEFAPYDSEATTKGPTNAVQTETFVLKNL</sequence>
<evidence type="ECO:0000256" key="1">
    <source>
        <dbReference type="SAM" id="Phobius"/>
    </source>
</evidence>
<dbReference type="InterPro" id="IPR045340">
    <property type="entry name" value="DUF6533"/>
</dbReference>
<reference evidence="3 4" key="1">
    <citation type="journal article" date="2020" name="ISME J.">
        <title>Uncovering the hidden diversity of litter-decomposition mechanisms in mushroom-forming fungi.</title>
        <authorList>
            <person name="Floudas D."/>
            <person name="Bentzer J."/>
            <person name="Ahren D."/>
            <person name="Johansson T."/>
            <person name="Persson P."/>
            <person name="Tunlid A."/>
        </authorList>
    </citation>
    <scope>NUCLEOTIDE SEQUENCE [LARGE SCALE GENOMIC DNA]</scope>
    <source>
        <strain evidence="3 4">CBS 175.51</strain>
    </source>
</reference>